<dbReference type="EMBL" id="FXAC01000002">
    <property type="protein sequence ID" value="SME92249.1"/>
    <property type="molecule type" value="Genomic_DNA"/>
</dbReference>
<dbReference type="Proteomes" id="UP000192929">
    <property type="component" value="Unassembled WGS sequence"/>
</dbReference>
<evidence type="ECO:0000313" key="2">
    <source>
        <dbReference type="EMBL" id="SME92249.1"/>
    </source>
</evidence>
<keyword evidence="3" id="KW-1185">Reference proteome</keyword>
<organism evidence="2 3">
    <name type="scientific">Kocuria marina subsp. indica</name>
    <dbReference type="NCBI Taxonomy" id="1049583"/>
    <lineage>
        <taxon>Bacteria</taxon>
        <taxon>Bacillati</taxon>
        <taxon>Actinomycetota</taxon>
        <taxon>Actinomycetes</taxon>
        <taxon>Micrococcales</taxon>
        <taxon>Micrococcaceae</taxon>
        <taxon>Kocuria</taxon>
    </lineage>
</organism>
<dbReference type="InterPro" id="IPR047951">
    <property type="entry name" value="Transpos_ISL3"/>
</dbReference>
<sequence length="181" mass="20335">HVVKLGGQVVDEVRRRVQQDTLGHRGRAGDPLYGIRRTLQIGAEHLTAKQITRLNAKLEAGDPHHEVTLAWHCYQKLRAIYHARPETGRRLVAEILAAFPSCPIPEIARLGRTLHRWKAAILAYFDTAGASNGPTEAVNGVIETMRRVARGFRNFDNYRLRALLAAGGHRPWRKTPTHAHL</sequence>
<feature type="domain" description="Transposase IS204/IS1001/IS1096/IS1165 DDE" evidence="1">
    <location>
        <begin position="1"/>
        <end position="161"/>
    </location>
</feature>
<dbReference type="PANTHER" id="PTHR33498:SF1">
    <property type="entry name" value="TRANSPOSASE FOR INSERTION SEQUENCE ELEMENT IS1557"/>
    <property type="match status" value="1"/>
</dbReference>
<dbReference type="AlphaFoldDB" id="A0A1X7C9A9"/>
<accession>A0A1X7C9A9</accession>
<dbReference type="InterPro" id="IPR002560">
    <property type="entry name" value="Transposase_DDE"/>
</dbReference>
<proteinExistence type="predicted"/>
<protein>
    <submittedName>
        <fullName evidence="2">Transposase</fullName>
    </submittedName>
</protein>
<name>A0A1X7C9A9_9MICC</name>
<gene>
    <name evidence="2" type="ORF">SAMN06296028_1021</name>
</gene>
<dbReference type="PANTHER" id="PTHR33498">
    <property type="entry name" value="TRANSPOSASE FOR INSERTION SEQUENCE ELEMENT IS1557"/>
    <property type="match status" value="1"/>
</dbReference>
<evidence type="ECO:0000259" key="1">
    <source>
        <dbReference type="Pfam" id="PF01610"/>
    </source>
</evidence>
<dbReference type="RefSeq" id="WP_143467388.1">
    <property type="nucleotide sequence ID" value="NZ_FXAC01000002.1"/>
</dbReference>
<reference evidence="3" key="1">
    <citation type="submission" date="2017-04" db="EMBL/GenBank/DDBJ databases">
        <authorList>
            <person name="Varghese N."/>
            <person name="Submissions S."/>
        </authorList>
    </citation>
    <scope>NUCLEOTIDE SEQUENCE [LARGE SCALE GENOMIC DNA]</scope>
    <source>
        <strain evidence="3">NIO-1021</strain>
    </source>
</reference>
<dbReference type="Pfam" id="PF01610">
    <property type="entry name" value="DDE_Tnp_ISL3"/>
    <property type="match status" value="1"/>
</dbReference>
<feature type="non-terminal residue" evidence="2">
    <location>
        <position position="1"/>
    </location>
</feature>
<evidence type="ECO:0000313" key="3">
    <source>
        <dbReference type="Proteomes" id="UP000192929"/>
    </source>
</evidence>